<proteinExistence type="predicted"/>
<organism evidence="2">
    <name type="scientific">uncultured Aureispira sp</name>
    <dbReference type="NCBI Taxonomy" id="1331704"/>
    <lineage>
        <taxon>Bacteria</taxon>
        <taxon>Pseudomonadati</taxon>
        <taxon>Bacteroidota</taxon>
        <taxon>Saprospiria</taxon>
        <taxon>Saprospirales</taxon>
        <taxon>Saprospiraceae</taxon>
        <taxon>Aureispira</taxon>
        <taxon>environmental samples</taxon>
    </lineage>
</organism>
<dbReference type="AlphaFoldDB" id="A0A6S6S7J3"/>
<feature type="transmembrane region" description="Helical" evidence="1">
    <location>
        <begin position="53"/>
        <end position="71"/>
    </location>
</feature>
<evidence type="ECO:0000313" key="2">
    <source>
        <dbReference type="EMBL" id="CAA6801024.1"/>
    </source>
</evidence>
<name>A0A6S6S7J3_9BACT</name>
<evidence type="ECO:0000256" key="1">
    <source>
        <dbReference type="SAM" id="Phobius"/>
    </source>
</evidence>
<feature type="transmembrane region" description="Helical" evidence="1">
    <location>
        <begin position="7"/>
        <end position="28"/>
    </location>
</feature>
<protein>
    <submittedName>
        <fullName evidence="2">Uncharacterized protein</fullName>
    </submittedName>
</protein>
<keyword evidence="1" id="KW-0472">Membrane</keyword>
<feature type="transmembrane region" description="Helical" evidence="1">
    <location>
        <begin position="78"/>
        <end position="105"/>
    </location>
</feature>
<dbReference type="EMBL" id="CACVAQ010000059">
    <property type="protein sequence ID" value="CAA6801024.1"/>
    <property type="molecule type" value="Genomic_DNA"/>
</dbReference>
<gene>
    <name evidence="2" type="ORF">HELGO_WM30686</name>
</gene>
<reference evidence="2" key="1">
    <citation type="submission" date="2020-01" db="EMBL/GenBank/DDBJ databases">
        <authorList>
            <person name="Meier V. D."/>
            <person name="Meier V D."/>
        </authorList>
    </citation>
    <scope>NUCLEOTIDE SEQUENCE</scope>
    <source>
        <strain evidence="2">HLG_WM_MAG_10</strain>
    </source>
</reference>
<accession>A0A6S6S7J3</accession>
<keyword evidence="1" id="KW-1133">Transmembrane helix</keyword>
<sequence>MKLKNVQLLYTGHLVASILLFFIGLIYLRSLQTVLVNIEITGFDPIAYDAPTYNFAQIAVFFCALTIFVGYKTQVKLPLIGVCLVGNGFVFLGLALILFLLPRYWNLYDTFWYWCFYILANVVLTMLAISKYEKAVLKAPIYEDTILDDLDKL</sequence>
<feature type="transmembrane region" description="Helical" evidence="1">
    <location>
        <begin position="111"/>
        <end position="129"/>
    </location>
</feature>
<keyword evidence="1" id="KW-0812">Transmembrane</keyword>